<dbReference type="PROSITE" id="PS51819">
    <property type="entry name" value="VOC"/>
    <property type="match status" value="1"/>
</dbReference>
<dbReference type="Pfam" id="PF00903">
    <property type="entry name" value="Glyoxalase"/>
    <property type="match status" value="1"/>
</dbReference>
<keyword evidence="2" id="KW-0456">Lyase</keyword>
<accession>A0AAE3VVC1</accession>
<keyword evidence="3" id="KW-1185">Reference proteome</keyword>
<dbReference type="Gene3D" id="3.10.180.10">
    <property type="entry name" value="2,3-Dihydroxybiphenyl 1,2-Dioxygenase, domain 1"/>
    <property type="match status" value="1"/>
</dbReference>
<sequence>MGRPVVHFEIIGPDPDGLRDYYGELFGWSFETGGEVAEGVSAPGTYGFMAAGPDSDTPGIPGGVGGGPGFGNKALFYVGVPDVEAALQAAEKLGGTRVLGPVQAPGSPLVVGHFTDPQGNLIGLADVG</sequence>
<dbReference type="GO" id="GO:0016829">
    <property type="term" value="F:lyase activity"/>
    <property type="evidence" value="ECO:0007669"/>
    <property type="project" value="UniProtKB-KW"/>
</dbReference>
<protein>
    <submittedName>
        <fullName evidence="2">Enzyme related to lactoylglutathione lyase</fullName>
    </submittedName>
</protein>
<dbReference type="InterPro" id="IPR029068">
    <property type="entry name" value="Glyas_Bleomycin-R_OHBP_Dase"/>
</dbReference>
<dbReference type="RefSeq" id="WP_307235812.1">
    <property type="nucleotide sequence ID" value="NZ_JAUSUZ010000001.1"/>
</dbReference>
<dbReference type="InterPro" id="IPR037523">
    <property type="entry name" value="VOC_core"/>
</dbReference>
<evidence type="ECO:0000313" key="2">
    <source>
        <dbReference type="EMBL" id="MDQ0364421.1"/>
    </source>
</evidence>
<proteinExistence type="predicted"/>
<name>A0AAE3VVC1_9ACTN</name>
<dbReference type="SUPFAM" id="SSF54593">
    <property type="entry name" value="Glyoxalase/Bleomycin resistance protein/Dihydroxybiphenyl dioxygenase"/>
    <property type="match status" value="1"/>
</dbReference>
<dbReference type="AlphaFoldDB" id="A0AAE3VVC1"/>
<evidence type="ECO:0000259" key="1">
    <source>
        <dbReference type="PROSITE" id="PS51819"/>
    </source>
</evidence>
<dbReference type="InterPro" id="IPR004360">
    <property type="entry name" value="Glyas_Fos-R_dOase_dom"/>
</dbReference>
<feature type="domain" description="VOC" evidence="1">
    <location>
        <begin position="4"/>
        <end position="127"/>
    </location>
</feature>
<organism evidence="2 3">
    <name type="scientific">Catenuloplanes indicus</name>
    <dbReference type="NCBI Taxonomy" id="137267"/>
    <lineage>
        <taxon>Bacteria</taxon>
        <taxon>Bacillati</taxon>
        <taxon>Actinomycetota</taxon>
        <taxon>Actinomycetes</taxon>
        <taxon>Micromonosporales</taxon>
        <taxon>Micromonosporaceae</taxon>
        <taxon>Catenuloplanes</taxon>
    </lineage>
</organism>
<gene>
    <name evidence="2" type="ORF">J2S42_001090</name>
</gene>
<reference evidence="2 3" key="1">
    <citation type="submission" date="2023-07" db="EMBL/GenBank/DDBJ databases">
        <title>Sequencing the genomes of 1000 actinobacteria strains.</title>
        <authorList>
            <person name="Klenk H.-P."/>
        </authorList>
    </citation>
    <scope>NUCLEOTIDE SEQUENCE [LARGE SCALE GENOMIC DNA]</scope>
    <source>
        <strain evidence="2 3">DSM 44709</strain>
    </source>
</reference>
<comment type="caution">
    <text evidence="2">The sequence shown here is derived from an EMBL/GenBank/DDBJ whole genome shotgun (WGS) entry which is preliminary data.</text>
</comment>
<dbReference type="EMBL" id="JAUSUZ010000001">
    <property type="protein sequence ID" value="MDQ0364421.1"/>
    <property type="molecule type" value="Genomic_DNA"/>
</dbReference>
<dbReference type="Proteomes" id="UP001240236">
    <property type="component" value="Unassembled WGS sequence"/>
</dbReference>
<evidence type="ECO:0000313" key="3">
    <source>
        <dbReference type="Proteomes" id="UP001240236"/>
    </source>
</evidence>